<protein>
    <submittedName>
        <fullName evidence="1">Uncharacterized protein</fullName>
    </submittedName>
</protein>
<dbReference type="AlphaFoldDB" id="A0A2P2NBB4"/>
<accession>A0A2P2NBB4</accession>
<organism evidence="1">
    <name type="scientific">Rhizophora mucronata</name>
    <name type="common">Asiatic mangrove</name>
    <dbReference type="NCBI Taxonomy" id="61149"/>
    <lineage>
        <taxon>Eukaryota</taxon>
        <taxon>Viridiplantae</taxon>
        <taxon>Streptophyta</taxon>
        <taxon>Embryophyta</taxon>
        <taxon>Tracheophyta</taxon>
        <taxon>Spermatophyta</taxon>
        <taxon>Magnoliopsida</taxon>
        <taxon>eudicotyledons</taxon>
        <taxon>Gunneridae</taxon>
        <taxon>Pentapetalae</taxon>
        <taxon>rosids</taxon>
        <taxon>fabids</taxon>
        <taxon>Malpighiales</taxon>
        <taxon>Rhizophoraceae</taxon>
        <taxon>Rhizophora</taxon>
    </lineage>
</organism>
<reference evidence="1" key="1">
    <citation type="submission" date="2018-02" db="EMBL/GenBank/DDBJ databases">
        <title>Rhizophora mucronata_Transcriptome.</title>
        <authorList>
            <person name="Meera S.P."/>
            <person name="Sreeshan A."/>
            <person name="Augustine A."/>
        </authorList>
    </citation>
    <scope>NUCLEOTIDE SEQUENCE</scope>
    <source>
        <tissue evidence="1">Leaf</tissue>
    </source>
</reference>
<evidence type="ECO:0000313" key="1">
    <source>
        <dbReference type="EMBL" id="MBX39757.1"/>
    </source>
</evidence>
<dbReference type="EMBL" id="GGEC01059273">
    <property type="protein sequence ID" value="MBX39757.1"/>
    <property type="molecule type" value="Transcribed_RNA"/>
</dbReference>
<proteinExistence type="predicted"/>
<sequence length="18" mass="1982">MTHQASPFACFLVICTNV</sequence>
<name>A0A2P2NBB4_RHIMU</name>